<feature type="region of interest" description="Disordered" evidence="1">
    <location>
        <begin position="195"/>
        <end position="292"/>
    </location>
</feature>
<dbReference type="PANTHER" id="PTHR16524:SF2">
    <property type="entry name" value="CELL DEATH REGULATOR AVEN"/>
    <property type="match status" value="1"/>
</dbReference>
<sequence>MVVSEPVNYLRWCFHGRRSGWHRMAREVWEGWAPLVSAVLWRRRERGEEEEDVWEDVEGDDGLNRLRLPGQYHRSRQTEENHGGSSSALWTHMLFLSPGDSFTQFRFSEEKEWDMDSFAASQPSTAFVDLIALAQILQELPVHQRLNLDADLGQVLTPSHLPTVSVTPKQEVSKLDFAPPLAEFRKLATKVPAVTKAHTPVSSNTAASPPAEDDDEEELDQLLNLKKPVVGNQQDTGAEEENPAPEKDCEDVKEVTEKEVVKGKDITPPEPTSVRKEVTEEDLEDWLDSMIS</sequence>
<evidence type="ECO:0000313" key="3">
    <source>
        <dbReference type="Proteomes" id="UP000324091"/>
    </source>
</evidence>
<protein>
    <submittedName>
        <fullName evidence="2">Cell death regulator</fullName>
    </submittedName>
</protein>
<reference evidence="2 3" key="1">
    <citation type="submission" date="2019-04" db="EMBL/GenBank/DDBJ databases">
        <title>Chromosome genome assembly for Takifugu flavidus.</title>
        <authorList>
            <person name="Xiao S."/>
        </authorList>
    </citation>
    <scope>NUCLEOTIDE SEQUENCE [LARGE SCALE GENOMIC DNA]</scope>
    <source>
        <strain evidence="2">HTHZ2018</strain>
        <tissue evidence="2">Muscle</tissue>
    </source>
</reference>
<gene>
    <name evidence="2" type="ORF">D4764_19G0005920</name>
</gene>
<feature type="compositionally biased region" description="Acidic residues" evidence="1">
    <location>
        <begin position="279"/>
        <end position="292"/>
    </location>
</feature>
<evidence type="ECO:0000313" key="2">
    <source>
        <dbReference type="EMBL" id="TWW68794.1"/>
    </source>
</evidence>
<feature type="compositionally biased region" description="Basic and acidic residues" evidence="1">
    <location>
        <begin position="244"/>
        <end position="278"/>
    </location>
</feature>
<evidence type="ECO:0000256" key="1">
    <source>
        <dbReference type="SAM" id="MobiDB-lite"/>
    </source>
</evidence>
<comment type="caution">
    <text evidence="2">The sequence shown here is derived from an EMBL/GenBank/DDBJ whole genome shotgun (WGS) entry which is preliminary data.</text>
</comment>
<dbReference type="GO" id="GO:0010972">
    <property type="term" value="P:negative regulation of G2/M transition of mitotic cell cycle"/>
    <property type="evidence" value="ECO:0007669"/>
    <property type="project" value="TreeGrafter"/>
</dbReference>
<dbReference type="InterPro" id="IPR026187">
    <property type="entry name" value="Aven"/>
</dbReference>
<accession>A0A5C6NN25</accession>
<dbReference type="EMBL" id="RHFK02000011">
    <property type="protein sequence ID" value="TWW68794.1"/>
    <property type="molecule type" value="Genomic_DNA"/>
</dbReference>
<organism evidence="2 3">
    <name type="scientific">Takifugu flavidus</name>
    <name type="common">sansaifugu</name>
    <dbReference type="NCBI Taxonomy" id="433684"/>
    <lineage>
        <taxon>Eukaryota</taxon>
        <taxon>Metazoa</taxon>
        <taxon>Chordata</taxon>
        <taxon>Craniata</taxon>
        <taxon>Vertebrata</taxon>
        <taxon>Euteleostomi</taxon>
        <taxon>Actinopterygii</taxon>
        <taxon>Neopterygii</taxon>
        <taxon>Teleostei</taxon>
        <taxon>Neoteleostei</taxon>
        <taxon>Acanthomorphata</taxon>
        <taxon>Eupercaria</taxon>
        <taxon>Tetraodontiformes</taxon>
        <taxon>Tetradontoidea</taxon>
        <taxon>Tetraodontidae</taxon>
        <taxon>Takifugu</taxon>
    </lineage>
</organism>
<name>A0A5C6NN25_9TELE</name>
<dbReference type="PANTHER" id="PTHR16524">
    <property type="entry name" value="CELL DEATH REGULATOR AVEN"/>
    <property type="match status" value="1"/>
</dbReference>
<dbReference type="Proteomes" id="UP000324091">
    <property type="component" value="Chromosome 19"/>
</dbReference>
<keyword evidence="3" id="KW-1185">Reference proteome</keyword>
<dbReference type="AlphaFoldDB" id="A0A5C6NN25"/>
<feature type="compositionally biased region" description="Acidic residues" evidence="1">
    <location>
        <begin position="211"/>
        <end position="220"/>
    </location>
</feature>
<proteinExistence type="predicted"/>